<dbReference type="AlphaFoldDB" id="A0ABD1Y7X8"/>
<dbReference type="Proteomes" id="UP001605036">
    <property type="component" value="Unassembled WGS sequence"/>
</dbReference>
<keyword evidence="4" id="KW-1185">Reference proteome</keyword>
<keyword evidence="2" id="KW-0472">Membrane</keyword>
<keyword evidence="1" id="KW-0175">Coiled coil</keyword>
<evidence type="ECO:0008006" key="5">
    <source>
        <dbReference type="Google" id="ProtNLM"/>
    </source>
</evidence>
<gene>
    <name evidence="3" type="ORF">R1flu_002993</name>
</gene>
<comment type="caution">
    <text evidence="3">The sequence shown here is derived from an EMBL/GenBank/DDBJ whole genome shotgun (WGS) entry which is preliminary data.</text>
</comment>
<evidence type="ECO:0000313" key="4">
    <source>
        <dbReference type="Proteomes" id="UP001605036"/>
    </source>
</evidence>
<evidence type="ECO:0000256" key="1">
    <source>
        <dbReference type="SAM" id="Coils"/>
    </source>
</evidence>
<sequence>MVRELKLQGSIECVEPQAAFSFLFGDDRFMKRYHKEMNEDPYAEVSRWTADGQRTVKFLAPISAPNVIKKVIGVETLKVTEIQQCFTLGNQFTIRSDPTIEQPTGFKTKAEMLLTSSESGKGSTVYITATLECKVGVWGVQGTIENFMETKARKSFMGWVKLARLYCQEQLALATGLPYTVCETDDGALAGESEDEFFDFSEDDEKALALSSESRSLGLIYSREGEAGLQNWLMGHVTGQLNGLRVTCDASRAHLEHLNRKLQKMEEDIGLIQQQLERGMIVPQSVVWGLVGMGVATGVLLGVGHMYLKAQVQKGGS</sequence>
<keyword evidence="2" id="KW-0812">Transmembrane</keyword>
<feature type="coiled-coil region" evidence="1">
    <location>
        <begin position="248"/>
        <end position="275"/>
    </location>
</feature>
<feature type="transmembrane region" description="Helical" evidence="2">
    <location>
        <begin position="286"/>
        <end position="308"/>
    </location>
</feature>
<dbReference type="EMBL" id="JBHFFA010000006">
    <property type="protein sequence ID" value="KAL2622788.1"/>
    <property type="molecule type" value="Genomic_DNA"/>
</dbReference>
<organism evidence="3 4">
    <name type="scientific">Riccia fluitans</name>
    <dbReference type="NCBI Taxonomy" id="41844"/>
    <lineage>
        <taxon>Eukaryota</taxon>
        <taxon>Viridiplantae</taxon>
        <taxon>Streptophyta</taxon>
        <taxon>Embryophyta</taxon>
        <taxon>Marchantiophyta</taxon>
        <taxon>Marchantiopsida</taxon>
        <taxon>Marchantiidae</taxon>
        <taxon>Marchantiales</taxon>
        <taxon>Ricciaceae</taxon>
        <taxon>Riccia</taxon>
    </lineage>
</organism>
<name>A0ABD1Y7X8_9MARC</name>
<evidence type="ECO:0000256" key="2">
    <source>
        <dbReference type="SAM" id="Phobius"/>
    </source>
</evidence>
<proteinExistence type="predicted"/>
<accession>A0ABD1Y7X8</accession>
<keyword evidence="2" id="KW-1133">Transmembrane helix</keyword>
<protein>
    <recommendedName>
        <fullName evidence="5">VASt domain-containing protein</fullName>
    </recommendedName>
</protein>
<reference evidence="3 4" key="1">
    <citation type="submission" date="2024-09" db="EMBL/GenBank/DDBJ databases">
        <title>Chromosome-scale assembly of Riccia fluitans.</title>
        <authorList>
            <person name="Paukszto L."/>
            <person name="Sawicki J."/>
            <person name="Karawczyk K."/>
            <person name="Piernik-Szablinska J."/>
            <person name="Szczecinska M."/>
            <person name="Mazdziarz M."/>
        </authorList>
    </citation>
    <scope>NUCLEOTIDE SEQUENCE [LARGE SCALE GENOMIC DNA]</scope>
    <source>
        <strain evidence="3">Rf_01</strain>
        <tissue evidence="3">Aerial parts of the thallus</tissue>
    </source>
</reference>
<evidence type="ECO:0000313" key="3">
    <source>
        <dbReference type="EMBL" id="KAL2622788.1"/>
    </source>
</evidence>